<feature type="domain" description="Peptidase S9 prolyl oligopeptidase catalytic" evidence="7">
    <location>
        <begin position="487"/>
        <end position="701"/>
    </location>
</feature>
<evidence type="ECO:0000256" key="3">
    <source>
        <dbReference type="ARBA" id="ARBA00022729"/>
    </source>
</evidence>
<evidence type="ECO:0000259" key="7">
    <source>
        <dbReference type="Pfam" id="PF00326"/>
    </source>
</evidence>
<keyword evidence="2" id="KW-0645">Protease</keyword>
<comment type="caution">
    <text evidence="8">The sequence shown here is derived from an EMBL/GenBank/DDBJ whole genome shotgun (WGS) entry which is preliminary data.</text>
</comment>
<proteinExistence type="inferred from homology"/>
<evidence type="ECO:0000256" key="1">
    <source>
        <dbReference type="ARBA" id="ARBA00010040"/>
    </source>
</evidence>
<reference evidence="8" key="1">
    <citation type="submission" date="2023-06" db="EMBL/GenBank/DDBJ databases">
        <title>Conoideocrella luteorostrata (Hypocreales: Clavicipitaceae), a potential biocontrol fungus for elongate hemlock scale in United States Christmas tree production areas.</title>
        <authorList>
            <person name="Barrett H."/>
            <person name="Lovett B."/>
            <person name="Macias A.M."/>
            <person name="Stajich J.E."/>
            <person name="Kasson M.T."/>
        </authorList>
    </citation>
    <scope>NUCLEOTIDE SEQUENCE</scope>
    <source>
        <strain evidence="8">ARSEF 14590</strain>
    </source>
</reference>
<dbReference type="PANTHER" id="PTHR42776:SF13">
    <property type="entry name" value="DIPEPTIDYL-PEPTIDASE 5"/>
    <property type="match status" value="1"/>
</dbReference>
<organism evidence="8 9">
    <name type="scientific">Conoideocrella luteorostrata</name>
    <dbReference type="NCBI Taxonomy" id="1105319"/>
    <lineage>
        <taxon>Eukaryota</taxon>
        <taxon>Fungi</taxon>
        <taxon>Dikarya</taxon>
        <taxon>Ascomycota</taxon>
        <taxon>Pezizomycotina</taxon>
        <taxon>Sordariomycetes</taxon>
        <taxon>Hypocreomycetidae</taxon>
        <taxon>Hypocreales</taxon>
        <taxon>Clavicipitaceae</taxon>
        <taxon>Conoideocrella</taxon>
    </lineage>
</organism>
<name>A0AAJ0CTL0_9HYPO</name>
<evidence type="ECO:0000313" key="8">
    <source>
        <dbReference type="EMBL" id="KAK2605813.1"/>
    </source>
</evidence>
<keyword evidence="9" id="KW-1185">Reference proteome</keyword>
<evidence type="ECO:0000256" key="6">
    <source>
        <dbReference type="ARBA" id="ARBA00032829"/>
    </source>
</evidence>
<evidence type="ECO:0000313" key="9">
    <source>
        <dbReference type="Proteomes" id="UP001251528"/>
    </source>
</evidence>
<dbReference type="Gene3D" id="3.40.50.1820">
    <property type="entry name" value="alpha/beta hydrolase"/>
    <property type="match status" value="1"/>
</dbReference>
<dbReference type="InterPro" id="IPR029058">
    <property type="entry name" value="AB_hydrolase_fold"/>
</dbReference>
<evidence type="ECO:0000256" key="4">
    <source>
        <dbReference type="ARBA" id="ARBA00022801"/>
    </source>
</evidence>
<dbReference type="FunFam" id="3.40.50.1820:FF:000028">
    <property type="entry name" value="S9 family peptidase"/>
    <property type="match status" value="1"/>
</dbReference>
<dbReference type="InterPro" id="IPR001375">
    <property type="entry name" value="Peptidase_S9_cat"/>
</dbReference>
<dbReference type="SUPFAM" id="SSF53474">
    <property type="entry name" value="alpha/beta-Hydrolases"/>
    <property type="match status" value="1"/>
</dbReference>
<comment type="similarity">
    <text evidence="1">Belongs to the peptidase S9C family.</text>
</comment>
<keyword evidence="3" id="KW-0732">Signal</keyword>
<evidence type="ECO:0000256" key="5">
    <source>
        <dbReference type="ARBA" id="ARBA00022825"/>
    </source>
</evidence>
<evidence type="ECO:0000256" key="2">
    <source>
        <dbReference type="ARBA" id="ARBA00022670"/>
    </source>
</evidence>
<protein>
    <recommendedName>
        <fullName evidence="6">Dipeptidyl-peptidase V</fullName>
    </recommendedName>
</protein>
<keyword evidence="5" id="KW-0720">Serine protease</keyword>
<keyword evidence="4" id="KW-0378">Hydrolase</keyword>
<dbReference type="Proteomes" id="UP001251528">
    <property type="component" value="Unassembled WGS sequence"/>
</dbReference>
<gene>
    <name evidence="8" type="ORF">QQS21_003767</name>
</gene>
<dbReference type="Pfam" id="PF00326">
    <property type="entry name" value="Peptidase_S9"/>
    <property type="match status" value="1"/>
</dbReference>
<dbReference type="PANTHER" id="PTHR42776">
    <property type="entry name" value="SERINE PEPTIDASE S9 FAMILY MEMBER"/>
    <property type="match status" value="1"/>
</dbReference>
<dbReference type="AlphaFoldDB" id="A0AAJ0CTL0"/>
<dbReference type="EMBL" id="JASWJB010000051">
    <property type="protein sequence ID" value="KAK2605813.1"/>
    <property type="molecule type" value="Genomic_DNA"/>
</dbReference>
<sequence>MVLLQKLTAQTLLEAPRRGNAVPNHNGVVALYTVSTHKFEYPHETAKEIWMVEMKTGESLRILRDEVIQDAVWIPGTTDVMFLRPGDGGRTQAVVIRGSDAPKDPVVVAEFNAPVQNLKLKRLDDGSIVFMVSGQVDCFGRLFNEENTTRTSTARIFDSARVRTWNVLASDQPYSLWYSTLRQDESGNWKFQGHLHNLVKDRKLDVPAGRVEGQDPLNYFDISHRGVAFIAERREVLDPGESFVRSAYFVPLDTFTLPPTGKPKSISLPSSGPPHSSLMSNIRFSPDGSSIAFLHVRRGDEYDSRLFLASTNSLDAFDVFSLVIQTWDDGLEAHDPPQSFEFAGNSENIIMTSFKYGRTVLSTLTLREGEKPVTIFGEGTVSAYYPVKAGGWDELLVSSSNFIDSRLWQVVSVPHRGVVRTISPAAARGGPKFGLSRDMVSEFWYEGADGVFVHSFMIRPSNFDERKTYPWVLIPHGGPVAAWGDAWSTRWNPAAWAEQGYIVILPNITGSVGYGLEFAQRVYGEWGGRPFQDLLNLIDYLETLRFLDQSKAVLAGASYSAYMVSWMMGHEIIKKFCCSIWHDGIFNLPSFVLQTDAIYEGGNFEGALYPWQRPKAFERFNPAQPHRLRKWANAPPTLVIHSEKDYRSPITEGIAVFNTLKSLRVPSRFLTFSDEGHWVLDPTNSLAWHETVWDWMRRCVDGEIKRGDTNW</sequence>
<dbReference type="GO" id="GO:0004252">
    <property type="term" value="F:serine-type endopeptidase activity"/>
    <property type="evidence" value="ECO:0007669"/>
    <property type="project" value="TreeGrafter"/>
</dbReference>
<accession>A0AAJ0CTL0</accession>
<dbReference type="GO" id="GO:0006508">
    <property type="term" value="P:proteolysis"/>
    <property type="evidence" value="ECO:0007669"/>
    <property type="project" value="UniProtKB-KW"/>
</dbReference>
<dbReference type="SUPFAM" id="SSF82171">
    <property type="entry name" value="DPP6 N-terminal domain-like"/>
    <property type="match status" value="1"/>
</dbReference>